<keyword evidence="2" id="KW-0732">Signal</keyword>
<name>A0A2U3EI81_PURLI</name>
<evidence type="ECO:0000313" key="4">
    <source>
        <dbReference type="Proteomes" id="UP000245956"/>
    </source>
</evidence>
<feature type="region of interest" description="Disordered" evidence="1">
    <location>
        <begin position="20"/>
        <end position="44"/>
    </location>
</feature>
<feature type="signal peptide" evidence="2">
    <location>
        <begin position="1"/>
        <end position="19"/>
    </location>
</feature>
<dbReference type="Proteomes" id="UP000245956">
    <property type="component" value="Unassembled WGS sequence"/>
</dbReference>
<evidence type="ECO:0000313" key="3">
    <source>
        <dbReference type="EMBL" id="PWI74218.1"/>
    </source>
</evidence>
<protein>
    <submittedName>
        <fullName evidence="3">Uncharacterized protein</fullName>
    </submittedName>
</protein>
<organism evidence="3 4">
    <name type="scientific">Purpureocillium lilacinum</name>
    <name type="common">Paecilomyces lilacinus</name>
    <dbReference type="NCBI Taxonomy" id="33203"/>
    <lineage>
        <taxon>Eukaryota</taxon>
        <taxon>Fungi</taxon>
        <taxon>Dikarya</taxon>
        <taxon>Ascomycota</taxon>
        <taxon>Pezizomycotina</taxon>
        <taxon>Sordariomycetes</taxon>
        <taxon>Hypocreomycetidae</taxon>
        <taxon>Hypocreales</taxon>
        <taxon>Ophiocordycipitaceae</taxon>
        <taxon>Purpureocillium</taxon>
    </lineage>
</organism>
<accession>A0A2U3EI81</accession>
<gene>
    <name evidence="3" type="ORF">PCL_07532</name>
</gene>
<feature type="compositionally biased region" description="Low complexity" evidence="1">
    <location>
        <begin position="29"/>
        <end position="40"/>
    </location>
</feature>
<dbReference type="EMBL" id="LCWV01000003">
    <property type="protein sequence ID" value="PWI74218.1"/>
    <property type="molecule type" value="Genomic_DNA"/>
</dbReference>
<comment type="caution">
    <text evidence="3">The sequence shown here is derived from an EMBL/GenBank/DDBJ whole genome shotgun (WGS) entry which is preliminary data.</text>
</comment>
<evidence type="ECO:0000256" key="1">
    <source>
        <dbReference type="SAM" id="MobiDB-lite"/>
    </source>
</evidence>
<dbReference type="AlphaFoldDB" id="A0A2U3EI81"/>
<feature type="chain" id="PRO_5015420697" evidence="2">
    <location>
        <begin position="20"/>
        <end position="113"/>
    </location>
</feature>
<sequence length="113" mass="11755">MKAAVATSLVAVLAGMAMAYPQSPPPSPSSSATESWSPAPDGTVCKQHSECGGCGPNGFKDPRGKDSSASMTCSLCFPSYAAGIDENKCSQSVYWDDELKEVLDMLAKENGTN</sequence>
<evidence type="ECO:0000256" key="2">
    <source>
        <dbReference type="SAM" id="SignalP"/>
    </source>
</evidence>
<reference evidence="3 4" key="1">
    <citation type="journal article" date="2016" name="Front. Microbiol.">
        <title>Genome and transcriptome sequences reveal the specific parasitism of the nematophagous Purpureocillium lilacinum 36-1.</title>
        <authorList>
            <person name="Xie J."/>
            <person name="Li S."/>
            <person name="Mo C."/>
            <person name="Xiao X."/>
            <person name="Peng D."/>
            <person name="Wang G."/>
            <person name="Xiao Y."/>
        </authorList>
    </citation>
    <scope>NUCLEOTIDE SEQUENCE [LARGE SCALE GENOMIC DNA]</scope>
    <source>
        <strain evidence="3 4">36-1</strain>
    </source>
</reference>
<proteinExistence type="predicted"/>